<dbReference type="PANTHER" id="PTHR47572">
    <property type="entry name" value="LIPOPROTEIN-RELATED"/>
    <property type="match status" value="1"/>
</dbReference>
<reference evidence="3" key="1">
    <citation type="journal article" date="2020" name="Stud. Mycol.">
        <title>101 Dothideomycetes genomes: a test case for predicting lifestyles and emergence of pathogens.</title>
        <authorList>
            <person name="Haridas S."/>
            <person name="Albert R."/>
            <person name="Binder M."/>
            <person name="Bloem J."/>
            <person name="Labutti K."/>
            <person name="Salamov A."/>
            <person name="Andreopoulos B."/>
            <person name="Baker S."/>
            <person name="Barry K."/>
            <person name="Bills G."/>
            <person name="Bluhm B."/>
            <person name="Cannon C."/>
            <person name="Castanera R."/>
            <person name="Culley D."/>
            <person name="Daum C."/>
            <person name="Ezra D."/>
            <person name="Gonzalez J."/>
            <person name="Henrissat B."/>
            <person name="Kuo A."/>
            <person name="Liang C."/>
            <person name="Lipzen A."/>
            <person name="Lutzoni F."/>
            <person name="Magnuson J."/>
            <person name="Mondo S."/>
            <person name="Nolan M."/>
            <person name="Ohm R."/>
            <person name="Pangilinan J."/>
            <person name="Park H.-J."/>
            <person name="Ramirez L."/>
            <person name="Alfaro M."/>
            <person name="Sun H."/>
            <person name="Tritt A."/>
            <person name="Yoshinaga Y."/>
            <person name="Zwiers L.-H."/>
            <person name="Turgeon B."/>
            <person name="Goodwin S."/>
            <person name="Spatafora J."/>
            <person name="Crous P."/>
            <person name="Grigoriev I."/>
        </authorList>
    </citation>
    <scope>NUCLEOTIDE SEQUENCE</scope>
    <source>
        <strain evidence="3">CBS 107.79</strain>
    </source>
</reference>
<dbReference type="InterPro" id="IPR011042">
    <property type="entry name" value="6-blade_b-propeller_TolB-like"/>
</dbReference>
<evidence type="ECO:0000256" key="1">
    <source>
        <dbReference type="SAM" id="SignalP"/>
    </source>
</evidence>
<feature type="domain" description="Pyrroloquinoline quinone-dependent pyranose dehydrogenase beta-propeller" evidence="2">
    <location>
        <begin position="35"/>
        <end position="418"/>
    </location>
</feature>
<keyword evidence="4" id="KW-1185">Reference proteome</keyword>
<dbReference type="Pfam" id="PF22807">
    <property type="entry name" value="TrAA12"/>
    <property type="match status" value="1"/>
</dbReference>
<dbReference type="InterPro" id="IPR051262">
    <property type="entry name" value="SMP-30/CGR1_Lactonase"/>
</dbReference>
<gene>
    <name evidence="3" type="ORF">BU23DRAFT_540838</name>
</gene>
<protein>
    <submittedName>
        <fullName evidence="3">Soluble quino protein glucose dehydrogenase</fullName>
    </submittedName>
</protein>
<feature type="signal peptide" evidence="1">
    <location>
        <begin position="1"/>
        <end position="20"/>
    </location>
</feature>
<dbReference type="PANTHER" id="PTHR47572:SF4">
    <property type="entry name" value="LACTONASE DRP35"/>
    <property type="match status" value="1"/>
</dbReference>
<sequence length="421" mass="44386">MVTTKSLAVALLSLTTRVLGQQTCATINPANPATFASSFSGRVVVNGLSRPRSIVFDNQGNLLTTENAAYGVRYIQLNDFGGTNVCVKSQKQLIADSSINHGIALTPDGKKLFVSSMTTVWSWDYNGSNGTVSNKKTVITGMSDSGHVSRTLLIPKAQPDLLLVQVGSNANLDTEAAQASSGRSQIRIFKLADLEQGSQAYTAGEVLGYGIRNNAGIAETPKGGIFSVNNGMDNMDVNGVDVHLTNPCEELNYHGLITAPTTPERGASYGYPTCHAISDPSVLPAPLNASIRIGDTLTNGNSSARCTRVAPKLCFPAHTAPLDLKFTADGAAAYVSFHGSWNTSPPNGYRVSRVAWDAETGMPAANVSGTAAVTDNIMFNADNANCPGQCFRPVGLAFKEEGRLFVTSDATNEIWVVSGAT</sequence>
<evidence type="ECO:0000313" key="3">
    <source>
        <dbReference type="EMBL" id="KAF1968607.1"/>
    </source>
</evidence>
<accession>A0A6A5V5L0</accession>
<dbReference type="InterPro" id="IPR011041">
    <property type="entry name" value="Quinoprot_gluc/sorb_DH_b-prop"/>
</dbReference>
<keyword evidence="1" id="KW-0732">Signal</keyword>
<dbReference type="AlphaFoldDB" id="A0A6A5V5L0"/>
<proteinExistence type="predicted"/>
<organism evidence="3 4">
    <name type="scientific">Bimuria novae-zelandiae CBS 107.79</name>
    <dbReference type="NCBI Taxonomy" id="1447943"/>
    <lineage>
        <taxon>Eukaryota</taxon>
        <taxon>Fungi</taxon>
        <taxon>Dikarya</taxon>
        <taxon>Ascomycota</taxon>
        <taxon>Pezizomycotina</taxon>
        <taxon>Dothideomycetes</taxon>
        <taxon>Pleosporomycetidae</taxon>
        <taxon>Pleosporales</taxon>
        <taxon>Massarineae</taxon>
        <taxon>Didymosphaeriaceae</taxon>
        <taxon>Bimuria</taxon>
    </lineage>
</organism>
<dbReference type="SUPFAM" id="SSF50952">
    <property type="entry name" value="Soluble quinoprotein glucose dehydrogenase"/>
    <property type="match status" value="1"/>
</dbReference>
<dbReference type="InterPro" id="IPR054539">
    <property type="entry name" value="Beta-prop_PDH"/>
</dbReference>
<dbReference type="Proteomes" id="UP000800036">
    <property type="component" value="Unassembled WGS sequence"/>
</dbReference>
<dbReference type="EMBL" id="ML976718">
    <property type="protein sequence ID" value="KAF1968607.1"/>
    <property type="molecule type" value="Genomic_DNA"/>
</dbReference>
<name>A0A6A5V5L0_9PLEO</name>
<dbReference type="OrthoDB" id="507128at2759"/>
<dbReference type="Gene3D" id="2.120.10.30">
    <property type="entry name" value="TolB, C-terminal domain"/>
    <property type="match status" value="1"/>
</dbReference>
<evidence type="ECO:0000259" key="2">
    <source>
        <dbReference type="Pfam" id="PF22807"/>
    </source>
</evidence>
<evidence type="ECO:0000313" key="4">
    <source>
        <dbReference type="Proteomes" id="UP000800036"/>
    </source>
</evidence>
<feature type="chain" id="PRO_5025549761" evidence="1">
    <location>
        <begin position="21"/>
        <end position="421"/>
    </location>
</feature>